<reference evidence="3" key="1">
    <citation type="submission" date="2025-08" db="UniProtKB">
        <authorList>
            <consortium name="Ensembl"/>
        </authorList>
    </citation>
    <scope>IDENTIFICATION</scope>
</reference>
<dbReference type="GO" id="GO:0004222">
    <property type="term" value="F:metalloendopeptidase activity"/>
    <property type="evidence" value="ECO:0007669"/>
    <property type="project" value="TreeGrafter"/>
</dbReference>
<dbReference type="GO" id="GO:0031012">
    <property type="term" value="C:extracellular matrix"/>
    <property type="evidence" value="ECO:0007669"/>
    <property type="project" value="TreeGrafter"/>
</dbReference>
<organism evidence="3 4">
    <name type="scientific">Naja naja</name>
    <name type="common">Indian cobra</name>
    <dbReference type="NCBI Taxonomy" id="35670"/>
    <lineage>
        <taxon>Eukaryota</taxon>
        <taxon>Metazoa</taxon>
        <taxon>Chordata</taxon>
        <taxon>Craniata</taxon>
        <taxon>Vertebrata</taxon>
        <taxon>Euteleostomi</taxon>
        <taxon>Lepidosauria</taxon>
        <taxon>Squamata</taxon>
        <taxon>Bifurcata</taxon>
        <taxon>Unidentata</taxon>
        <taxon>Episquamata</taxon>
        <taxon>Toxicofera</taxon>
        <taxon>Serpentes</taxon>
        <taxon>Colubroidea</taxon>
        <taxon>Elapidae</taxon>
        <taxon>Elapinae</taxon>
        <taxon>Naja</taxon>
    </lineage>
</organism>
<feature type="region of interest" description="Disordered" evidence="1">
    <location>
        <begin position="1"/>
        <end position="295"/>
    </location>
</feature>
<reference evidence="3" key="2">
    <citation type="submission" date="2025-09" db="UniProtKB">
        <authorList>
            <consortium name="Ensembl"/>
        </authorList>
    </citation>
    <scope>IDENTIFICATION</scope>
</reference>
<evidence type="ECO:0000256" key="1">
    <source>
        <dbReference type="SAM" id="MobiDB-lite"/>
    </source>
</evidence>
<evidence type="ECO:0000259" key="2">
    <source>
        <dbReference type="Pfam" id="PF19236"/>
    </source>
</evidence>
<dbReference type="OMA" id="RCEAYAR"/>
<dbReference type="InterPro" id="IPR045371">
    <property type="entry name" value="ADAMTS_CR_3"/>
</dbReference>
<feature type="compositionally biased region" description="Low complexity" evidence="1">
    <location>
        <begin position="179"/>
        <end position="204"/>
    </location>
</feature>
<name>A0A8C6XWQ3_NAJNA</name>
<accession>A0A8C6XWQ3</accession>
<dbReference type="OrthoDB" id="9424497at2759"/>
<feature type="compositionally biased region" description="Low complexity" evidence="1">
    <location>
        <begin position="466"/>
        <end position="480"/>
    </location>
</feature>
<dbReference type="Ensembl" id="ENSNNAT00000021878.1">
    <property type="protein sequence ID" value="ENSNNAP00000020859.1"/>
    <property type="gene ID" value="ENSNNAG00000013825.1"/>
</dbReference>
<dbReference type="Pfam" id="PF19236">
    <property type="entry name" value="ADAMTS_CR_3"/>
    <property type="match status" value="1"/>
</dbReference>
<evidence type="ECO:0000313" key="4">
    <source>
        <dbReference type="Proteomes" id="UP000694559"/>
    </source>
</evidence>
<dbReference type="PANTHER" id="PTHR13723">
    <property type="entry name" value="ADAMTS A DISINTEGRIN AND METALLOPROTEASE WITH THROMBOSPONDIN MOTIFS PROTEASE"/>
    <property type="match status" value="1"/>
</dbReference>
<keyword evidence="4" id="KW-1185">Reference proteome</keyword>
<dbReference type="Proteomes" id="UP000694559">
    <property type="component" value="Unplaced"/>
</dbReference>
<proteinExistence type="predicted"/>
<evidence type="ECO:0000313" key="3">
    <source>
        <dbReference type="Ensembl" id="ENSNNAP00000020859.1"/>
    </source>
</evidence>
<feature type="region of interest" description="Disordered" evidence="1">
    <location>
        <begin position="463"/>
        <end position="561"/>
    </location>
</feature>
<dbReference type="GeneTree" id="ENSGT00940000161136"/>
<feature type="compositionally biased region" description="Basic residues" evidence="1">
    <location>
        <begin position="265"/>
        <end position="274"/>
    </location>
</feature>
<feature type="compositionally biased region" description="Pro residues" evidence="1">
    <location>
        <begin position="81"/>
        <end position="90"/>
    </location>
</feature>
<feature type="domain" description="ADAMTS/ADAMTS-like cysteine-rich" evidence="2">
    <location>
        <begin position="378"/>
        <end position="449"/>
    </location>
</feature>
<dbReference type="InterPro" id="IPR050439">
    <property type="entry name" value="ADAMTS_ADAMTS-like"/>
</dbReference>
<dbReference type="AlphaFoldDB" id="A0A8C6XWQ3"/>
<dbReference type="GO" id="GO:0030198">
    <property type="term" value="P:extracellular matrix organization"/>
    <property type="evidence" value="ECO:0007669"/>
    <property type="project" value="TreeGrafter"/>
</dbReference>
<dbReference type="GO" id="GO:0006508">
    <property type="term" value="P:proteolysis"/>
    <property type="evidence" value="ECO:0007669"/>
    <property type="project" value="TreeGrafter"/>
</dbReference>
<sequence length="561" mass="58985">MRGAPAGKRSLQEAGLMAVHSAGQRLRFRTPRQPGGPEFERPSSLANMATAGCLLPCPSTRSRPKRAAPVLSGTTERRPGSPSPSAPSPLLPAAEKEQPNSASPSGRKPWTPGPTPPGAEGAAFPDDPGTATGLSSRPSGGGDSADPRSPPWQGSPSVPAGEEPRSSIPGGPPTPQEDPASASHAGGSSVAEEGASAPAGGSSPRPSPPGSPLPHAQQDLRQAPQVPKDREKGPGRGPSPRATLGRPPHQPTRLSLHPHLTPSRGRSRNQRQHQPRGGGHGPRPSPHLFVDQPALRGPAEPDLWLLHGGSPIPLHAGGRRAQAEPPQWNLYSPGTETFHCQGQSRQFRACRQQPCPLDRPDPRAVQCSAYNDQEFMGRFYQWEPFMDVWGSQRCELNCRPLGYRFYVRHTEKVQDGTPCEASSQDICVAGQCLTPGCDGILGSIAPWTNVGCAEETTPPANWCRVTTARPTSPSATTASCRSRRGPPRSRSGNGPQPQLPPGQTCTESLPARGRSWHCLEGLARGGSGVSGAGRGMTPAPSPPPQPSGPRMANRSSMETGP</sequence>
<feature type="compositionally biased region" description="Gly residues" evidence="1">
    <location>
        <begin position="523"/>
        <end position="534"/>
    </location>
</feature>
<protein>
    <recommendedName>
        <fullName evidence="2">ADAMTS/ADAMTS-like cysteine-rich domain-containing protein</fullName>
    </recommendedName>
</protein>
<dbReference type="PANTHER" id="PTHR13723:SF144">
    <property type="entry name" value="ADAMTS-LIKE PROTEIN 4"/>
    <property type="match status" value="1"/>
</dbReference>